<dbReference type="InterPro" id="IPR001087">
    <property type="entry name" value="GDSL"/>
</dbReference>
<evidence type="ECO:0000313" key="3">
    <source>
        <dbReference type="EMBL" id="ADU23210.1"/>
    </source>
</evidence>
<evidence type="ECO:0000256" key="1">
    <source>
        <dbReference type="SAM" id="SignalP"/>
    </source>
</evidence>
<accession>E6UHD2</accession>
<dbReference type="InterPro" id="IPR036439">
    <property type="entry name" value="Dockerin_dom_sf"/>
</dbReference>
<dbReference type="InterPro" id="IPR016134">
    <property type="entry name" value="Dockerin_dom"/>
</dbReference>
<reference evidence="3 4" key="1">
    <citation type="journal article" date="2011" name="J. Bacteriol.">
        <title>Complete genome of the cellulolytic ruminal bacterium Ruminococcus albus 7.</title>
        <authorList>
            <person name="Suen G."/>
            <person name="Stevenson D.M."/>
            <person name="Bruce D.C."/>
            <person name="Chertkov O."/>
            <person name="Copeland A."/>
            <person name="Cheng J.F."/>
            <person name="Detter C."/>
            <person name="Detter J.C."/>
            <person name="Goodwin L.A."/>
            <person name="Han C.S."/>
            <person name="Hauser L.J."/>
            <person name="Ivanova N.N."/>
            <person name="Kyrpides N.C."/>
            <person name="Land M.L."/>
            <person name="Lapidus A."/>
            <person name="Lucas S."/>
            <person name="Ovchinnikova G."/>
            <person name="Pitluck S."/>
            <person name="Tapia R."/>
            <person name="Woyke T."/>
            <person name="Boyum J."/>
            <person name="Mead D."/>
            <person name="Weimer P.J."/>
        </authorList>
    </citation>
    <scope>NUCLEOTIDE SEQUENCE [LARGE SCALE GENOMIC DNA]</scope>
    <source>
        <strain evidence="4">ATCC 27210 / DSM 20455 / JCM 14654 / NCDO 2250 / 7</strain>
    </source>
</reference>
<dbReference type="GO" id="GO:0000272">
    <property type="term" value="P:polysaccharide catabolic process"/>
    <property type="evidence" value="ECO:0007669"/>
    <property type="project" value="InterPro"/>
</dbReference>
<evidence type="ECO:0000313" key="4">
    <source>
        <dbReference type="Proteomes" id="UP000006919"/>
    </source>
</evidence>
<dbReference type="GO" id="GO:0004553">
    <property type="term" value="F:hydrolase activity, hydrolyzing O-glycosyl compounds"/>
    <property type="evidence" value="ECO:0007669"/>
    <property type="project" value="InterPro"/>
</dbReference>
<dbReference type="Gene3D" id="3.40.50.1110">
    <property type="entry name" value="SGNH hydrolase"/>
    <property type="match status" value="2"/>
</dbReference>
<dbReference type="KEGG" id="ral:Rumal_2741"/>
<dbReference type="PROSITE" id="PS00018">
    <property type="entry name" value="EF_HAND_1"/>
    <property type="match status" value="2"/>
</dbReference>
<dbReference type="RefSeq" id="WP_013499326.1">
    <property type="nucleotide sequence ID" value="NC_014833.1"/>
</dbReference>
<evidence type="ECO:0000259" key="2">
    <source>
        <dbReference type="PROSITE" id="PS51766"/>
    </source>
</evidence>
<dbReference type="Pfam" id="PF00657">
    <property type="entry name" value="Lipase_GDSL"/>
    <property type="match status" value="1"/>
</dbReference>
<dbReference type="OrthoDB" id="1815486at2"/>
<proteinExistence type="predicted"/>
<dbReference type="PANTHER" id="PTHR30383:SF5">
    <property type="entry name" value="SGNH HYDROLASE-TYPE ESTERASE DOMAIN-CONTAINING PROTEIN"/>
    <property type="match status" value="1"/>
</dbReference>
<dbReference type="HOGENOM" id="CLU_454053_0_0_9"/>
<dbReference type="Pfam" id="PF00404">
    <property type="entry name" value="Dockerin_1"/>
    <property type="match status" value="1"/>
</dbReference>
<feature type="domain" description="Dockerin" evidence="2">
    <location>
        <begin position="536"/>
        <end position="601"/>
    </location>
</feature>
<dbReference type="EMBL" id="CP002403">
    <property type="protein sequence ID" value="ADU23210.1"/>
    <property type="molecule type" value="Genomic_DNA"/>
</dbReference>
<dbReference type="PROSITE" id="PS51766">
    <property type="entry name" value="DOCKERIN"/>
    <property type="match status" value="1"/>
</dbReference>
<organism evidence="3 4">
    <name type="scientific">Ruminococcus albus (strain ATCC 27210 / DSM 20455 / JCM 14654 / NCDO 2250 / 7)</name>
    <dbReference type="NCBI Taxonomy" id="697329"/>
    <lineage>
        <taxon>Bacteria</taxon>
        <taxon>Bacillati</taxon>
        <taxon>Bacillota</taxon>
        <taxon>Clostridia</taxon>
        <taxon>Eubacteriales</taxon>
        <taxon>Oscillospiraceae</taxon>
        <taxon>Ruminococcus</taxon>
    </lineage>
</organism>
<gene>
    <name evidence="3" type="ordered locus">Rumal_2741</name>
</gene>
<feature type="signal peptide" evidence="1">
    <location>
        <begin position="1"/>
        <end position="26"/>
    </location>
</feature>
<dbReference type="STRING" id="697329.Rumal_2741"/>
<dbReference type="SUPFAM" id="SSF63446">
    <property type="entry name" value="Type I dockerin domain"/>
    <property type="match status" value="1"/>
</dbReference>
<sequence length="601" mass="63785" precursor="true">MRGNKILSVLTAAAMLSTTAGISAFAENEEKAAEKKTYNYVALGDSIAAGYGLNKDKGIMGDPALVITDKLLADPVKGAYPAIFTGYLKELGEKNGVEVKGTNLASTAFRAADIEKVIRQAGYKGEFASQILESFVGKGTSEVLAPYHDIYTSYLTEADLVSIQLGGNDIIMSIIPEMLQSENPVIKASAMSLMMTLFGAEPEVAVGAGLQVINEEKDKVTADAFLEAANYMKNVGENAENMVNNSAEQVKGVVKAVQEVNGEADIALVSLFNPYRTAEGSEDIQEDIFSVIGPLFAEASDAAAETEDQTDAKGEPTKEFTENINDKVNKIIELKAALDKVFDYEKMTKVIDAFTLAEDIDQLKKNLAALATDENMADIKALNDLLGEYVDIEELRNIIGVISSGADVSELPDVAEIIGQFSNSEAAAEAKAFAQQIAEPVAMQMAGKNVDPQIKLLNEKLKAIAAETGAVYVDVYNISPETDFDPHPNANGHKEIADILFADISKTAEARMNGGKQPVADDTTISDGAEVSAGEDKGVIGDINGDGVVNVSDIAFAASYVKGNNILEKGTACADADHNGNINITDVVLIAAQVKNIRALA</sequence>
<name>E6UHD2_RUMA7</name>
<feature type="chain" id="PRO_5003212541" description="Dockerin domain-containing protein" evidence="1">
    <location>
        <begin position="27"/>
        <end position="601"/>
    </location>
</feature>
<keyword evidence="1" id="KW-0732">Signal</keyword>
<dbReference type="InterPro" id="IPR036514">
    <property type="entry name" value="SGNH_hydro_sf"/>
</dbReference>
<dbReference type="CDD" id="cd14256">
    <property type="entry name" value="Dockerin_I"/>
    <property type="match status" value="1"/>
</dbReference>
<protein>
    <recommendedName>
        <fullName evidence="2">Dockerin domain-containing protein</fullName>
    </recommendedName>
</protein>
<dbReference type="AlphaFoldDB" id="E6UHD2"/>
<dbReference type="eggNOG" id="COG2755">
    <property type="taxonomic scope" value="Bacteria"/>
</dbReference>
<dbReference type="GO" id="GO:0004622">
    <property type="term" value="F:phosphatidylcholine lysophospholipase activity"/>
    <property type="evidence" value="ECO:0007669"/>
    <property type="project" value="TreeGrafter"/>
</dbReference>
<dbReference type="Proteomes" id="UP000006919">
    <property type="component" value="Chromosome"/>
</dbReference>
<dbReference type="InterPro" id="IPR002105">
    <property type="entry name" value="Dockerin_1_rpt"/>
</dbReference>
<dbReference type="InterPro" id="IPR018247">
    <property type="entry name" value="EF_Hand_1_Ca_BS"/>
</dbReference>
<dbReference type="SUPFAM" id="SSF52266">
    <property type="entry name" value="SGNH hydrolase"/>
    <property type="match status" value="2"/>
</dbReference>
<dbReference type="PANTHER" id="PTHR30383">
    <property type="entry name" value="THIOESTERASE 1/PROTEASE 1/LYSOPHOSPHOLIPASE L1"/>
    <property type="match status" value="1"/>
</dbReference>
<dbReference type="Gene3D" id="1.10.1330.10">
    <property type="entry name" value="Dockerin domain"/>
    <property type="match status" value="1"/>
</dbReference>
<dbReference type="InterPro" id="IPR051532">
    <property type="entry name" value="Ester_Hydrolysis_Enzymes"/>
</dbReference>